<evidence type="ECO:0000256" key="8">
    <source>
        <dbReference type="ARBA" id="ARBA00023136"/>
    </source>
</evidence>
<feature type="transmembrane region" description="Helical" evidence="10">
    <location>
        <begin position="1065"/>
        <end position="1087"/>
    </location>
</feature>
<dbReference type="AlphaFoldDB" id="A0A8H6WB23"/>
<comment type="similarity">
    <text evidence="2">Belongs to the amino acid/polyamine transporter 2 family.</text>
</comment>
<dbReference type="GO" id="GO:0015194">
    <property type="term" value="F:L-serine transmembrane transporter activity"/>
    <property type="evidence" value="ECO:0007669"/>
    <property type="project" value="TreeGrafter"/>
</dbReference>
<feature type="transmembrane region" description="Helical" evidence="10">
    <location>
        <begin position="743"/>
        <end position="769"/>
    </location>
</feature>
<sequence length="1135" mass="122676">MAPYGAAEGLGEDATSPLGAGENSALLGGNRDPVVKRDGKASMVSSVSNLANTIIGSGMLTFPLAMASAGILPGMLTCIFSGSVAAFGLYLLSLCAARAPHRRSSFFAVAQMTFPRAAVFFDAAIAAKCFGVSISYLIIIKGLMPNVVTALYHDLSSSTPPAWALSGRTWISLFMVVLVPLCFLRHLDSLRHTSYVALFSVAYLVLIVISVYYSPLEGMPERGEVHLIHFTPNFVSTFPVQVFAFTCAQNLFPIFNELKDNSQKRMNKVIGGAIGSATLTYEVIAIFGYLTFGSTVGANIIAMYPSTSLFIAIGQLAIVVLVLFSYPLQVHPCRNCLDKIFHSSEVKAQTDEDEDEVVDADHAAGEMSPLKHTLLTAAIIISGFTIAFFVDDLQMVLSFGSILADTPYEQVSLFRSSIGATTLTFVRRRPYWQSRPSTADTLDSHRDQRSSSPWRLYENGQSSRRSSLSANSLTWPFGSLTLPSIRIRVACPDSSAFCALRKKFTLRVSRIVYGRGAVFRVVLRVPRRVLTLVAGFAPTGDPDVWFPSGYPSLDAIRTLARGTGACADLTSLGELRVDWKERTRARWLRRFQVNICLGQTSTSVAFVQAAVRPPHPQRRYLVANVAYASSPSTTDSRMFAAAGIVVVREKSSRIGTAASYIPLSQHPLDNDDMAPYGAAEGLGEDATSPLGAGENSALLGGNRDPVVKRDGKASMVSSVSNLANTIIGSGMLTFPLAMASAGILPGMLTCIFSGSVAAFGLYLLSLCAARAPHRRSSFFAVAQMTFPRAAVFFDAAIAAKCFGVSISYLIIIKGLMPNVVTALYHDLSSSTPPAWALSGRTWISLFMVVLVPLCFLRHLDSLRHTSYVALFSVAYLVLIVISVYYSPLEGMPERGEVHLIHFTPNFVSTFPVQVFAFTCAQNLFPIFNELKDNSQKRMNKVIGGAIGSATLTYEVIAIFGYLTFGSTVGANIIAMYPSTSLFIAIGQLAIVVLVLFSYPLQVHPCRNCLDKIFHSSEIKAEGEDEVVDADHAAGEMSPLKHTLLTAAIIISGFTIAFFVDDLQMVLSFVGSTGSTTISFILPGLFYWQLTRADRDRNNALSLGALALAAYGGFVFVFCLAFNIYQVVQGNKSAGH</sequence>
<evidence type="ECO:0000259" key="11">
    <source>
        <dbReference type="Pfam" id="PF01490"/>
    </source>
</evidence>
<keyword evidence="5 10" id="KW-0812">Transmembrane</keyword>
<keyword evidence="8 10" id="KW-0472">Membrane</keyword>
<evidence type="ECO:0000256" key="1">
    <source>
        <dbReference type="ARBA" id="ARBA00004128"/>
    </source>
</evidence>
<keyword evidence="4" id="KW-0926">Vacuole</keyword>
<feature type="transmembrane region" description="Helical" evidence="10">
    <location>
        <begin position="71"/>
        <end position="97"/>
    </location>
</feature>
<dbReference type="OrthoDB" id="438545at2759"/>
<dbReference type="GO" id="GO:0000329">
    <property type="term" value="C:fungal-type vacuole membrane"/>
    <property type="evidence" value="ECO:0007669"/>
    <property type="project" value="TreeGrafter"/>
</dbReference>
<protein>
    <submittedName>
        <fullName evidence="12">Aa-trans domain-containing protein</fullName>
    </submittedName>
</protein>
<feature type="transmembrane region" description="Helical" evidence="10">
    <location>
        <begin position="790"/>
        <end position="812"/>
    </location>
</feature>
<dbReference type="EMBL" id="JACAZE010000008">
    <property type="protein sequence ID" value="KAF7308223.1"/>
    <property type="molecule type" value="Genomic_DNA"/>
</dbReference>
<feature type="transmembrane region" description="Helical" evidence="10">
    <location>
        <begin position="227"/>
        <end position="248"/>
    </location>
</feature>
<evidence type="ECO:0000256" key="6">
    <source>
        <dbReference type="ARBA" id="ARBA00022970"/>
    </source>
</evidence>
<proteinExistence type="inferred from homology"/>
<feature type="transmembrane region" description="Helical" evidence="10">
    <location>
        <begin position="118"/>
        <end position="140"/>
    </location>
</feature>
<keyword evidence="6" id="KW-0029">Amino-acid transport</keyword>
<dbReference type="InterPro" id="IPR013057">
    <property type="entry name" value="AA_transpt_TM"/>
</dbReference>
<evidence type="ECO:0000256" key="5">
    <source>
        <dbReference type="ARBA" id="ARBA00022692"/>
    </source>
</evidence>
<feature type="transmembrane region" description="Helical" evidence="10">
    <location>
        <begin position="974"/>
        <end position="996"/>
    </location>
</feature>
<feature type="transmembrane region" description="Helical" evidence="10">
    <location>
        <begin position="46"/>
        <end position="65"/>
    </location>
</feature>
<feature type="region of interest" description="Disordered" evidence="9">
    <location>
        <begin position="435"/>
        <end position="459"/>
    </location>
</feature>
<dbReference type="GO" id="GO:0061459">
    <property type="term" value="F:L-arginine transmembrane transporter activity"/>
    <property type="evidence" value="ECO:0007669"/>
    <property type="project" value="TreeGrafter"/>
</dbReference>
<feature type="region of interest" description="Disordered" evidence="9">
    <location>
        <begin position="1"/>
        <end position="32"/>
    </location>
</feature>
<evidence type="ECO:0000256" key="4">
    <source>
        <dbReference type="ARBA" id="ARBA00022554"/>
    </source>
</evidence>
<feature type="transmembrane region" description="Helical" evidence="10">
    <location>
        <begin position="373"/>
        <end position="390"/>
    </location>
</feature>
<evidence type="ECO:0000256" key="2">
    <source>
        <dbReference type="ARBA" id="ARBA00008066"/>
    </source>
</evidence>
<organism evidence="12 13">
    <name type="scientific">Mycena chlorophos</name>
    <name type="common">Agaric fungus</name>
    <name type="synonym">Agaricus chlorophos</name>
    <dbReference type="NCBI Taxonomy" id="658473"/>
    <lineage>
        <taxon>Eukaryota</taxon>
        <taxon>Fungi</taxon>
        <taxon>Dikarya</taxon>
        <taxon>Basidiomycota</taxon>
        <taxon>Agaricomycotina</taxon>
        <taxon>Agaricomycetes</taxon>
        <taxon>Agaricomycetidae</taxon>
        <taxon>Agaricales</taxon>
        <taxon>Marasmiineae</taxon>
        <taxon>Mycenaceae</taxon>
        <taxon>Mycena</taxon>
    </lineage>
</organism>
<dbReference type="Pfam" id="PF01490">
    <property type="entry name" value="Aa_trans"/>
    <property type="match status" value="2"/>
</dbReference>
<dbReference type="GO" id="GO:0005313">
    <property type="term" value="F:L-glutamate transmembrane transporter activity"/>
    <property type="evidence" value="ECO:0007669"/>
    <property type="project" value="TreeGrafter"/>
</dbReference>
<comment type="subcellular location">
    <subcellularLocation>
        <location evidence="1">Vacuole membrane</location>
        <topology evidence="1">Multi-pass membrane protein</topology>
    </subcellularLocation>
</comment>
<feature type="transmembrane region" description="Helical" evidence="10">
    <location>
        <begin position="1099"/>
        <end position="1124"/>
    </location>
</feature>
<feature type="transmembrane region" description="Helical" evidence="10">
    <location>
        <begin position="160"/>
        <end position="183"/>
    </location>
</feature>
<feature type="transmembrane region" description="Helical" evidence="10">
    <location>
        <begin position="899"/>
        <end position="920"/>
    </location>
</feature>
<dbReference type="PANTHER" id="PTHR22950:SF678">
    <property type="entry name" value="VACUOLAR AMINO ACID TRANSPORTER 5-RELATED"/>
    <property type="match status" value="1"/>
</dbReference>
<dbReference type="PANTHER" id="PTHR22950">
    <property type="entry name" value="AMINO ACID TRANSPORTER"/>
    <property type="match status" value="1"/>
</dbReference>
<dbReference type="GO" id="GO:0005290">
    <property type="term" value="F:L-histidine transmembrane transporter activity"/>
    <property type="evidence" value="ECO:0007669"/>
    <property type="project" value="TreeGrafter"/>
</dbReference>
<feature type="transmembrane region" description="Helical" evidence="10">
    <location>
        <begin position="302"/>
        <end position="324"/>
    </location>
</feature>
<accession>A0A8H6WB23</accession>
<evidence type="ECO:0000313" key="13">
    <source>
        <dbReference type="Proteomes" id="UP000613580"/>
    </source>
</evidence>
<keyword evidence="3" id="KW-0813">Transport</keyword>
<evidence type="ECO:0000256" key="3">
    <source>
        <dbReference type="ARBA" id="ARBA00022448"/>
    </source>
</evidence>
<evidence type="ECO:0000313" key="12">
    <source>
        <dbReference type="EMBL" id="KAF7308223.1"/>
    </source>
</evidence>
<feature type="transmembrane region" description="Helical" evidence="10">
    <location>
        <begin position="867"/>
        <end position="887"/>
    </location>
</feature>
<dbReference type="GO" id="GO:0015189">
    <property type="term" value="F:L-lysine transmembrane transporter activity"/>
    <property type="evidence" value="ECO:0007669"/>
    <property type="project" value="TreeGrafter"/>
</dbReference>
<feature type="transmembrane region" description="Helical" evidence="10">
    <location>
        <begin position="195"/>
        <end position="215"/>
    </location>
</feature>
<dbReference type="Proteomes" id="UP000613580">
    <property type="component" value="Unassembled WGS sequence"/>
</dbReference>
<gene>
    <name evidence="12" type="ORF">HMN09_00670200</name>
</gene>
<evidence type="ECO:0000256" key="9">
    <source>
        <dbReference type="SAM" id="MobiDB-lite"/>
    </source>
</evidence>
<feature type="transmembrane region" description="Helical" evidence="10">
    <location>
        <begin position="941"/>
        <end position="962"/>
    </location>
</feature>
<keyword evidence="13" id="KW-1185">Reference proteome</keyword>
<feature type="transmembrane region" description="Helical" evidence="10">
    <location>
        <begin position="269"/>
        <end position="290"/>
    </location>
</feature>
<feature type="transmembrane region" description="Helical" evidence="10">
    <location>
        <begin position="832"/>
        <end position="855"/>
    </location>
</feature>
<feature type="domain" description="Amino acid transporter transmembrane" evidence="11">
    <location>
        <begin position="712"/>
        <end position="1103"/>
    </location>
</feature>
<reference evidence="12" key="1">
    <citation type="submission" date="2020-05" db="EMBL/GenBank/DDBJ databases">
        <title>Mycena genomes resolve the evolution of fungal bioluminescence.</title>
        <authorList>
            <person name="Tsai I.J."/>
        </authorList>
    </citation>
    <scope>NUCLEOTIDE SEQUENCE</scope>
    <source>
        <strain evidence="12">110903Hualien_Pintung</strain>
    </source>
</reference>
<feature type="transmembrane region" description="Helical" evidence="10">
    <location>
        <begin position="1042"/>
        <end position="1059"/>
    </location>
</feature>
<evidence type="ECO:0000256" key="10">
    <source>
        <dbReference type="SAM" id="Phobius"/>
    </source>
</evidence>
<evidence type="ECO:0000256" key="7">
    <source>
        <dbReference type="ARBA" id="ARBA00022989"/>
    </source>
</evidence>
<comment type="caution">
    <text evidence="12">The sequence shown here is derived from an EMBL/GenBank/DDBJ whole genome shotgun (WGS) entry which is preliminary data.</text>
</comment>
<keyword evidence="7 10" id="KW-1133">Transmembrane helix</keyword>
<name>A0A8H6WB23_MYCCL</name>
<feature type="domain" description="Amino acid transporter transmembrane" evidence="11">
    <location>
        <begin position="40"/>
        <end position="399"/>
    </location>
</feature>
<dbReference type="GO" id="GO:0005302">
    <property type="term" value="F:L-tyrosine transmembrane transporter activity"/>
    <property type="evidence" value="ECO:0007669"/>
    <property type="project" value="TreeGrafter"/>
</dbReference>